<organism evidence="1 2">
    <name type="scientific">Phlebotomus papatasi</name>
    <name type="common">Sandfly</name>
    <dbReference type="NCBI Taxonomy" id="29031"/>
    <lineage>
        <taxon>Eukaryota</taxon>
        <taxon>Metazoa</taxon>
        <taxon>Ecdysozoa</taxon>
        <taxon>Arthropoda</taxon>
        <taxon>Hexapoda</taxon>
        <taxon>Insecta</taxon>
        <taxon>Pterygota</taxon>
        <taxon>Neoptera</taxon>
        <taxon>Endopterygota</taxon>
        <taxon>Diptera</taxon>
        <taxon>Nematocera</taxon>
        <taxon>Psychodoidea</taxon>
        <taxon>Psychodidae</taxon>
        <taxon>Phlebotomus</taxon>
        <taxon>Phlebotomus</taxon>
    </lineage>
</organism>
<dbReference type="EnsemblMetazoa" id="PPAI007170-RA">
    <property type="protein sequence ID" value="PPAI007170-PA"/>
    <property type="gene ID" value="PPAI007170"/>
</dbReference>
<sequence>MPQRDSHRGRRILVIRYITVNKLQKII</sequence>
<protein>
    <submittedName>
        <fullName evidence="1">Uncharacterized protein</fullName>
    </submittedName>
</protein>
<reference evidence="1" key="1">
    <citation type="submission" date="2022-08" db="UniProtKB">
        <authorList>
            <consortium name="EnsemblMetazoa"/>
        </authorList>
    </citation>
    <scope>IDENTIFICATION</scope>
    <source>
        <strain evidence="1">Israel</strain>
    </source>
</reference>
<evidence type="ECO:0000313" key="2">
    <source>
        <dbReference type="Proteomes" id="UP000092462"/>
    </source>
</evidence>
<dbReference type="VEuPathDB" id="VectorBase:PPAI007170"/>
<dbReference type="Proteomes" id="UP000092462">
    <property type="component" value="Unassembled WGS sequence"/>
</dbReference>
<dbReference type="AlphaFoldDB" id="A0A1B0GPI6"/>
<dbReference type="EMBL" id="AJVK01059736">
    <property type="status" value="NOT_ANNOTATED_CDS"/>
    <property type="molecule type" value="Genomic_DNA"/>
</dbReference>
<keyword evidence="2" id="KW-1185">Reference proteome</keyword>
<name>A0A1B0GPI6_PHLPP</name>
<accession>A0A1B0GPI6</accession>
<evidence type="ECO:0000313" key="1">
    <source>
        <dbReference type="EnsemblMetazoa" id="PPAI007170-PA"/>
    </source>
</evidence>
<proteinExistence type="predicted"/>